<keyword evidence="1" id="KW-0472">Membrane</keyword>
<gene>
    <name evidence="3" type="ORF">D910_04979</name>
</gene>
<dbReference type="EMBL" id="KB631982">
    <property type="protein sequence ID" value="ERL87588.1"/>
    <property type="molecule type" value="Genomic_DNA"/>
</dbReference>
<evidence type="ECO:0000313" key="4">
    <source>
        <dbReference type="Proteomes" id="UP000030742"/>
    </source>
</evidence>
<evidence type="ECO:0000256" key="1">
    <source>
        <dbReference type="SAM" id="Phobius"/>
    </source>
</evidence>
<proteinExistence type="predicted"/>
<dbReference type="AlphaFoldDB" id="U4U5H3"/>
<feature type="domain" description="Dipeptidylpeptidase IV N-terminal" evidence="2">
    <location>
        <begin position="22"/>
        <end position="377"/>
    </location>
</feature>
<keyword evidence="1" id="KW-0812">Transmembrane</keyword>
<dbReference type="InterPro" id="IPR002469">
    <property type="entry name" value="Peptidase_S9B_N"/>
</dbReference>
<dbReference type="Proteomes" id="UP000030742">
    <property type="component" value="Unassembled WGS sequence"/>
</dbReference>
<dbReference type="PANTHER" id="PTHR11731:SF135">
    <property type="entry name" value="INACTIVE DIPEPTIDYL PEPTIDASE 10-LIKE PROTEIN"/>
    <property type="match status" value="1"/>
</dbReference>
<dbReference type="InterPro" id="IPR050278">
    <property type="entry name" value="Serine_Prot_S9B/DPPIV"/>
</dbReference>
<reference evidence="3 4" key="1">
    <citation type="journal article" date="2013" name="Genome Biol.">
        <title>Draft genome of the mountain pine beetle, Dendroctonus ponderosae Hopkins, a major forest pest.</title>
        <authorList>
            <person name="Keeling C.I."/>
            <person name="Yuen M.M."/>
            <person name="Liao N.Y."/>
            <person name="Docking T.R."/>
            <person name="Chan S.K."/>
            <person name="Taylor G.A."/>
            <person name="Palmquist D.L."/>
            <person name="Jackman S.D."/>
            <person name="Nguyen A."/>
            <person name="Li M."/>
            <person name="Henderson H."/>
            <person name="Janes J.K."/>
            <person name="Zhao Y."/>
            <person name="Pandoh P."/>
            <person name="Moore R."/>
            <person name="Sperling F.A."/>
            <person name="Huber D.P."/>
            <person name="Birol I."/>
            <person name="Jones S.J."/>
            <person name="Bohlmann J."/>
        </authorList>
    </citation>
    <scope>NUCLEOTIDE SEQUENCE</scope>
</reference>
<dbReference type="GO" id="GO:0005886">
    <property type="term" value="C:plasma membrane"/>
    <property type="evidence" value="ECO:0007669"/>
    <property type="project" value="TreeGrafter"/>
</dbReference>
<name>U4U5H3_DENPD</name>
<dbReference type="PANTHER" id="PTHR11731">
    <property type="entry name" value="PROTEASE FAMILY S9B,C DIPEPTIDYL-PEPTIDASE IV-RELATED"/>
    <property type="match status" value="1"/>
</dbReference>
<keyword evidence="1" id="KW-1133">Transmembrane helix</keyword>
<sequence length="638" mass="74083">MRALLQIRQIWASRERKPLCPDELDEEAPYLQYATWSHDGSAIAFVYNNDIYYKPKVEKSLVCRITNNGHPQRMFNGVPDWLYETEILKTSHAMWFSPDNYYLLYLSFNNSRVGEYSYAWYNSKNLDAIYPEVRSFRYPRVETANPIVKAWIVNLTTPKYLFPFELKPTNRVEPDSYITSIQFHGENNVNVIWLNRAHNIFVIATCSNQQAYNCSEFHVEKEHEHIGWTEPVFHPVFNENGSKALVRLPVKDGDNGHYMHVCEIYKGRVRPLTHGAFEIVQVLVWDEDNSFIYAIGTIEQNPGSRHLIKITDKNSLPLWECVTCVSDMDWNSTEPFCYNETVLNDNLWLNYRCEYNNVVFSNNSSYFIQECLGPEIPIVTLARTSSYERLAILDSSSRLRRRMKRFSKPQMKHITVEMEFGYKAQVRMYLPAILREYEDTTFPLVLLVLGGGKRFNKTSETHKTPIKSPTNRVKIAAPYAYVEELAVSSPNERNWRGIFIALLVIAAVLGLIVFSIVLVSPPEEAPRIKGVKPNLEDIFVKLPPAARFNGTWISDNEFIFKDIYGGISIYNADNLTTSVIMTNITLRQYEVVDFQVSNDLKFILLISDVIKIYEYTTLAKYYIYELATRWVLLSTRQI</sequence>
<dbReference type="GO" id="GO:0006508">
    <property type="term" value="P:proteolysis"/>
    <property type="evidence" value="ECO:0007669"/>
    <property type="project" value="InterPro"/>
</dbReference>
<evidence type="ECO:0000313" key="3">
    <source>
        <dbReference type="EMBL" id="ERL87588.1"/>
    </source>
</evidence>
<dbReference type="SUPFAM" id="SSF82171">
    <property type="entry name" value="DPP6 N-terminal domain-like"/>
    <property type="match status" value="2"/>
</dbReference>
<dbReference type="Pfam" id="PF00930">
    <property type="entry name" value="DPPIV_N"/>
    <property type="match status" value="1"/>
</dbReference>
<feature type="transmembrane region" description="Helical" evidence="1">
    <location>
        <begin position="498"/>
        <end position="519"/>
    </location>
</feature>
<protein>
    <recommendedName>
        <fullName evidence="2">Dipeptidylpeptidase IV N-terminal domain-containing protein</fullName>
    </recommendedName>
</protein>
<dbReference type="STRING" id="77166.U4U5H3"/>
<accession>U4U5H3</accession>
<evidence type="ECO:0000259" key="2">
    <source>
        <dbReference type="Pfam" id="PF00930"/>
    </source>
</evidence>
<organism evidence="3 4">
    <name type="scientific">Dendroctonus ponderosae</name>
    <name type="common">Mountain pine beetle</name>
    <dbReference type="NCBI Taxonomy" id="77166"/>
    <lineage>
        <taxon>Eukaryota</taxon>
        <taxon>Metazoa</taxon>
        <taxon>Ecdysozoa</taxon>
        <taxon>Arthropoda</taxon>
        <taxon>Hexapoda</taxon>
        <taxon>Insecta</taxon>
        <taxon>Pterygota</taxon>
        <taxon>Neoptera</taxon>
        <taxon>Endopterygota</taxon>
        <taxon>Coleoptera</taxon>
        <taxon>Polyphaga</taxon>
        <taxon>Cucujiformia</taxon>
        <taxon>Curculionidae</taxon>
        <taxon>Scolytinae</taxon>
        <taxon>Dendroctonus</taxon>
    </lineage>
</organism>
<dbReference type="OrthoDB" id="16520at2759"/>
<dbReference type="Gene3D" id="2.140.10.30">
    <property type="entry name" value="Dipeptidylpeptidase IV, N-terminal domain"/>
    <property type="match status" value="2"/>
</dbReference>